<dbReference type="Pfam" id="PF00126">
    <property type="entry name" value="HTH_1"/>
    <property type="match status" value="1"/>
</dbReference>
<dbReference type="FunFam" id="1.10.10.10:FF:000001">
    <property type="entry name" value="LysR family transcriptional regulator"/>
    <property type="match status" value="1"/>
</dbReference>
<dbReference type="Gene3D" id="1.10.10.10">
    <property type="entry name" value="Winged helix-like DNA-binding domain superfamily/Winged helix DNA-binding domain"/>
    <property type="match status" value="1"/>
</dbReference>
<evidence type="ECO:0000313" key="8">
    <source>
        <dbReference type="Proteomes" id="UP000054985"/>
    </source>
</evidence>
<dbReference type="PANTHER" id="PTHR30126:SF40">
    <property type="entry name" value="HTH-TYPE TRANSCRIPTIONAL REGULATOR GLTR"/>
    <property type="match status" value="1"/>
</dbReference>
<feature type="domain" description="HTH lysR-type" evidence="5">
    <location>
        <begin position="1"/>
        <end position="60"/>
    </location>
</feature>
<dbReference type="PROSITE" id="PS50931">
    <property type="entry name" value="HTH_LYSR"/>
    <property type="match status" value="1"/>
</dbReference>
<reference evidence="7 9" key="2">
    <citation type="submission" date="2018-06" db="EMBL/GenBank/DDBJ databases">
        <authorList>
            <consortium name="Pathogen Informatics"/>
            <person name="Doyle S."/>
        </authorList>
    </citation>
    <scope>NUCLEOTIDE SEQUENCE [LARGE SCALE GENOMIC DNA]</scope>
    <source>
        <strain evidence="7 9">NCTC12239</strain>
    </source>
</reference>
<dbReference type="EMBL" id="UGOG01000001">
    <property type="protein sequence ID" value="STX61950.1"/>
    <property type="molecule type" value="Genomic_DNA"/>
</dbReference>
<sequence>MLASSTELYYFNEVCHTLNFSRASERLGISQPSLSQAIKRLETFIGTPLFLRVKTGVKLTKAGCQLHRHTKELLTLWERVKSESLASCQEVQGRITLGCHPTVARHLLPHLLPDFVANYPHLEIALVHDLSRRIVEGVIKMSIDVGIVVNPVQHPGIILHKLYRDEVGFWQADDYQWSFEQGGTIICDPELMQTQQILSTLREQGRSNYRLLTSSNLDVIASLLASGTGIGILPYSVVRTVQYALKPVANMPNYLDEIYLAYRPEQRDIMALKELIKAIKNTVKLLHEDGLQTSS</sequence>
<keyword evidence="4" id="KW-0804">Transcription</keyword>
<dbReference type="Proteomes" id="UP000254040">
    <property type="component" value="Unassembled WGS sequence"/>
</dbReference>
<comment type="similarity">
    <text evidence="1">Belongs to the LysR transcriptional regulatory family.</text>
</comment>
<proteinExistence type="inferred from homology"/>
<dbReference type="InterPro" id="IPR036390">
    <property type="entry name" value="WH_DNA-bd_sf"/>
</dbReference>
<dbReference type="Pfam" id="PF03466">
    <property type="entry name" value="LysR_substrate"/>
    <property type="match status" value="1"/>
</dbReference>
<gene>
    <name evidence="7" type="primary">hcaR</name>
    <name evidence="6" type="synonym">oxyR_1</name>
    <name evidence="6" type="ORF">Lmor_0791</name>
    <name evidence="7" type="ORF">NCTC12239_00868</name>
</gene>
<dbReference type="STRING" id="39962.Lmor_0791"/>
<keyword evidence="3" id="KW-0238">DNA-binding</keyword>
<dbReference type="GO" id="GO:0000976">
    <property type="term" value="F:transcription cis-regulatory region binding"/>
    <property type="evidence" value="ECO:0007669"/>
    <property type="project" value="TreeGrafter"/>
</dbReference>
<dbReference type="PRINTS" id="PR00039">
    <property type="entry name" value="HTHLYSR"/>
</dbReference>
<dbReference type="AlphaFoldDB" id="A0A378JVA3"/>
<dbReference type="SUPFAM" id="SSF53850">
    <property type="entry name" value="Periplasmic binding protein-like II"/>
    <property type="match status" value="1"/>
</dbReference>
<dbReference type="GO" id="GO:0003700">
    <property type="term" value="F:DNA-binding transcription factor activity"/>
    <property type="evidence" value="ECO:0007669"/>
    <property type="project" value="InterPro"/>
</dbReference>
<evidence type="ECO:0000256" key="3">
    <source>
        <dbReference type="ARBA" id="ARBA00023125"/>
    </source>
</evidence>
<keyword evidence="8" id="KW-1185">Reference proteome</keyword>
<dbReference type="EMBL" id="LNYN01000014">
    <property type="protein sequence ID" value="KTD35344.1"/>
    <property type="molecule type" value="Genomic_DNA"/>
</dbReference>
<dbReference type="InterPro" id="IPR036388">
    <property type="entry name" value="WH-like_DNA-bd_sf"/>
</dbReference>
<evidence type="ECO:0000313" key="9">
    <source>
        <dbReference type="Proteomes" id="UP000254040"/>
    </source>
</evidence>
<evidence type="ECO:0000256" key="4">
    <source>
        <dbReference type="ARBA" id="ARBA00023163"/>
    </source>
</evidence>
<evidence type="ECO:0000256" key="2">
    <source>
        <dbReference type="ARBA" id="ARBA00023015"/>
    </source>
</evidence>
<dbReference type="OrthoDB" id="646694at2"/>
<keyword evidence="2" id="KW-0805">Transcription regulation</keyword>
<dbReference type="RefSeq" id="WP_051190650.1">
    <property type="nucleotide sequence ID" value="NZ_CAAAJG010000002.1"/>
</dbReference>
<dbReference type="InterPro" id="IPR000847">
    <property type="entry name" value="LysR_HTH_N"/>
</dbReference>
<dbReference type="Gene3D" id="3.40.190.10">
    <property type="entry name" value="Periplasmic binding protein-like II"/>
    <property type="match status" value="2"/>
</dbReference>
<evidence type="ECO:0000313" key="7">
    <source>
        <dbReference type="EMBL" id="STX61950.1"/>
    </source>
</evidence>
<dbReference type="PANTHER" id="PTHR30126">
    <property type="entry name" value="HTH-TYPE TRANSCRIPTIONAL REGULATOR"/>
    <property type="match status" value="1"/>
</dbReference>
<dbReference type="SUPFAM" id="SSF46785">
    <property type="entry name" value="Winged helix' DNA-binding domain"/>
    <property type="match status" value="1"/>
</dbReference>
<dbReference type="CDD" id="cd05466">
    <property type="entry name" value="PBP2_LTTR_substrate"/>
    <property type="match status" value="1"/>
</dbReference>
<dbReference type="InterPro" id="IPR005119">
    <property type="entry name" value="LysR_subst-bd"/>
</dbReference>
<evidence type="ECO:0000313" key="6">
    <source>
        <dbReference type="EMBL" id="KTD35344.1"/>
    </source>
</evidence>
<evidence type="ECO:0000259" key="5">
    <source>
        <dbReference type="PROSITE" id="PS50931"/>
    </source>
</evidence>
<organism evidence="7 9">
    <name type="scientific">Legionella moravica</name>
    <dbReference type="NCBI Taxonomy" id="39962"/>
    <lineage>
        <taxon>Bacteria</taxon>
        <taxon>Pseudomonadati</taxon>
        <taxon>Pseudomonadota</taxon>
        <taxon>Gammaproteobacteria</taxon>
        <taxon>Legionellales</taxon>
        <taxon>Legionellaceae</taxon>
        <taxon>Legionella</taxon>
    </lineage>
</organism>
<evidence type="ECO:0000256" key="1">
    <source>
        <dbReference type="ARBA" id="ARBA00009437"/>
    </source>
</evidence>
<accession>A0A378JVA3</accession>
<reference evidence="6 8" key="1">
    <citation type="submission" date="2015-11" db="EMBL/GenBank/DDBJ databases">
        <title>Genomic analysis of 38 Legionella species identifies large and diverse effector repertoires.</title>
        <authorList>
            <person name="Burstein D."/>
            <person name="Amaro F."/>
            <person name="Zusman T."/>
            <person name="Lifshitz Z."/>
            <person name="Cohen O."/>
            <person name="Gilbert J.A."/>
            <person name="Pupko T."/>
            <person name="Shuman H.A."/>
            <person name="Segal G."/>
        </authorList>
    </citation>
    <scope>NUCLEOTIDE SEQUENCE [LARGE SCALE GENOMIC DNA]</scope>
    <source>
        <strain evidence="6 8">ATCC 43877</strain>
    </source>
</reference>
<name>A0A378JVA3_9GAMM</name>
<dbReference type="Proteomes" id="UP000054985">
    <property type="component" value="Unassembled WGS sequence"/>
</dbReference>
<protein>
    <submittedName>
        <fullName evidence="6">LysR transcriptional regulator</fullName>
    </submittedName>
    <submittedName>
        <fullName evidence="7">Putative Transcriptional regulator, LysR</fullName>
    </submittedName>
</protein>